<feature type="transmembrane region" description="Helical" evidence="5">
    <location>
        <begin position="377"/>
        <end position="400"/>
    </location>
</feature>
<reference evidence="7 8" key="1">
    <citation type="submission" date="2018-09" db="EMBL/GenBank/DDBJ databases">
        <title>Nocardia yunnanensis sp. nov., an actinomycete isolated from a soil sample.</title>
        <authorList>
            <person name="Zhang J."/>
        </authorList>
    </citation>
    <scope>NUCLEOTIDE SEQUENCE [LARGE SCALE GENOMIC DNA]</scope>
    <source>
        <strain evidence="7 8">CFHS0054</strain>
    </source>
</reference>
<feature type="transmembrane region" description="Helical" evidence="5">
    <location>
        <begin position="241"/>
        <end position="259"/>
    </location>
</feature>
<name>A0A386ZFR8_9NOCA</name>
<dbReference type="InterPro" id="IPR011701">
    <property type="entry name" value="MFS"/>
</dbReference>
<dbReference type="PROSITE" id="PS50850">
    <property type="entry name" value="MFS"/>
    <property type="match status" value="1"/>
</dbReference>
<dbReference type="Gene3D" id="1.20.1720.10">
    <property type="entry name" value="Multidrug resistance protein D"/>
    <property type="match status" value="2"/>
</dbReference>
<evidence type="ECO:0000256" key="3">
    <source>
        <dbReference type="ARBA" id="ARBA00022989"/>
    </source>
</evidence>
<feature type="transmembrane region" description="Helical" evidence="5">
    <location>
        <begin position="421"/>
        <end position="444"/>
    </location>
</feature>
<feature type="transmembrane region" description="Helical" evidence="5">
    <location>
        <begin position="121"/>
        <end position="139"/>
    </location>
</feature>
<feature type="domain" description="Major facilitator superfamily (MFS) profile" evidence="6">
    <location>
        <begin position="23"/>
        <end position="465"/>
    </location>
</feature>
<dbReference type="AlphaFoldDB" id="A0A386ZFR8"/>
<dbReference type="SUPFAM" id="SSF103473">
    <property type="entry name" value="MFS general substrate transporter"/>
    <property type="match status" value="1"/>
</dbReference>
<evidence type="ECO:0000256" key="4">
    <source>
        <dbReference type="ARBA" id="ARBA00023136"/>
    </source>
</evidence>
<evidence type="ECO:0000256" key="1">
    <source>
        <dbReference type="ARBA" id="ARBA00004651"/>
    </source>
</evidence>
<evidence type="ECO:0000256" key="5">
    <source>
        <dbReference type="SAM" id="Phobius"/>
    </source>
</evidence>
<evidence type="ECO:0000313" key="8">
    <source>
        <dbReference type="Proteomes" id="UP000267164"/>
    </source>
</evidence>
<feature type="transmembrane region" description="Helical" evidence="5">
    <location>
        <begin position="146"/>
        <end position="171"/>
    </location>
</feature>
<evidence type="ECO:0000256" key="2">
    <source>
        <dbReference type="ARBA" id="ARBA00022692"/>
    </source>
</evidence>
<dbReference type="KEGG" id="nyu:D7D52_18200"/>
<dbReference type="EMBL" id="CP032568">
    <property type="protein sequence ID" value="AYF75465.1"/>
    <property type="molecule type" value="Genomic_DNA"/>
</dbReference>
<dbReference type="GO" id="GO:0022857">
    <property type="term" value="F:transmembrane transporter activity"/>
    <property type="evidence" value="ECO:0007669"/>
    <property type="project" value="InterPro"/>
</dbReference>
<comment type="subcellular location">
    <subcellularLocation>
        <location evidence="1">Cell membrane</location>
        <topology evidence="1">Multi-pass membrane protein</topology>
    </subcellularLocation>
</comment>
<dbReference type="CDD" id="cd17321">
    <property type="entry name" value="MFS_MMR_MDR_like"/>
    <property type="match status" value="1"/>
</dbReference>
<dbReference type="Proteomes" id="UP000267164">
    <property type="component" value="Chromosome"/>
</dbReference>
<dbReference type="InterPro" id="IPR020846">
    <property type="entry name" value="MFS_dom"/>
</dbReference>
<dbReference type="OrthoDB" id="4365673at2"/>
<protein>
    <submittedName>
        <fullName evidence="7">MFS transporter</fullName>
    </submittedName>
</protein>
<dbReference type="PANTHER" id="PTHR42718:SF39">
    <property type="entry name" value="ACTINORHODIN TRANSPORTER-RELATED"/>
    <property type="match status" value="1"/>
</dbReference>
<evidence type="ECO:0000313" key="7">
    <source>
        <dbReference type="EMBL" id="AYF75465.1"/>
    </source>
</evidence>
<dbReference type="RefSeq" id="WP_120738003.1">
    <property type="nucleotide sequence ID" value="NZ_CP032568.1"/>
</dbReference>
<gene>
    <name evidence="7" type="ORF">D7D52_18200</name>
</gene>
<feature type="transmembrane region" description="Helical" evidence="5">
    <location>
        <begin position="318"/>
        <end position="339"/>
    </location>
</feature>
<feature type="transmembrane region" description="Helical" evidence="5">
    <location>
        <begin position="346"/>
        <end position="365"/>
    </location>
</feature>
<accession>A0A386ZFR8</accession>
<feature type="transmembrane region" description="Helical" evidence="5">
    <location>
        <begin position="90"/>
        <end position="115"/>
    </location>
</feature>
<feature type="transmembrane region" description="Helical" evidence="5">
    <location>
        <begin position="60"/>
        <end position="78"/>
    </location>
</feature>
<sequence>MTTPIALARNATRAGRRASPWGALTACLIGVFMQMLDLTVVNTALPNLARDLPASGSQQLAVVAGYSLAFACALLTAAHLGEIHGRRTVFLVATVVFVAASIWCGCASEAATLVAGRVVQGLGAAGMAAQTVAIVNACFAPERRVLVFGIHGAVAGLAGLAGPLVGGVIIAANPFGLGWHAIFLLNVPMGAAGFALAYRCLHLGAAARAARFDLLGVLLSSAGLLSILYPVTVGREKGWPALLFVAITAGVAMLAWFGWRLGRKTAGSGLLRAEIFGDRGFVVGATAMLVFYGLFTAFLFTVSVAAQSGLGMTALQTAGLMAPFVLGAVPAALTAPMLVARIGTRALTAGIVLFGLSLGLIASSLHPAQAGIDRNLLSGPVFLAGAGMGWFAAPLPALITDRVSAAIKDSASGLLPTIQQLGSAVGSACLGSLFFTLVGSGAGVDQGKAVLARTLTGVSGGARTDVVDRFGECAHAVLASATPVLDAYTCPTTPPAPAAASIAMAHSYLAAGVTLLWTVSGIALGVGALTLAMPRGLGSQR</sequence>
<keyword evidence="3 5" id="KW-1133">Transmembrane helix</keyword>
<feature type="transmembrane region" description="Helical" evidence="5">
    <location>
        <begin position="508"/>
        <end position="532"/>
    </location>
</feature>
<dbReference type="PRINTS" id="PR01036">
    <property type="entry name" value="TCRTETB"/>
</dbReference>
<proteinExistence type="predicted"/>
<feature type="transmembrane region" description="Helical" evidence="5">
    <location>
        <begin position="21"/>
        <end position="40"/>
    </location>
</feature>
<feature type="transmembrane region" description="Helical" evidence="5">
    <location>
        <begin position="177"/>
        <end position="198"/>
    </location>
</feature>
<feature type="transmembrane region" description="Helical" evidence="5">
    <location>
        <begin position="210"/>
        <end position="229"/>
    </location>
</feature>
<dbReference type="GO" id="GO:0005886">
    <property type="term" value="C:plasma membrane"/>
    <property type="evidence" value="ECO:0007669"/>
    <property type="project" value="UniProtKB-SubCell"/>
</dbReference>
<keyword evidence="2 5" id="KW-0812">Transmembrane</keyword>
<keyword evidence="8" id="KW-1185">Reference proteome</keyword>
<dbReference type="Pfam" id="PF07690">
    <property type="entry name" value="MFS_1"/>
    <property type="match status" value="1"/>
</dbReference>
<feature type="transmembrane region" description="Helical" evidence="5">
    <location>
        <begin position="280"/>
        <end position="306"/>
    </location>
</feature>
<dbReference type="InterPro" id="IPR036259">
    <property type="entry name" value="MFS_trans_sf"/>
</dbReference>
<keyword evidence="4 5" id="KW-0472">Membrane</keyword>
<evidence type="ECO:0000259" key="6">
    <source>
        <dbReference type="PROSITE" id="PS50850"/>
    </source>
</evidence>
<organism evidence="7 8">
    <name type="scientific">Nocardia yunnanensis</name>
    <dbReference type="NCBI Taxonomy" id="2382165"/>
    <lineage>
        <taxon>Bacteria</taxon>
        <taxon>Bacillati</taxon>
        <taxon>Actinomycetota</taxon>
        <taxon>Actinomycetes</taxon>
        <taxon>Mycobacteriales</taxon>
        <taxon>Nocardiaceae</taxon>
        <taxon>Nocardia</taxon>
    </lineage>
</organism>
<dbReference type="PANTHER" id="PTHR42718">
    <property type="entry name" value="MAJOR FACILITATOR SUPERFAMILY MULTIDRUG TRANSPORTER MFSC"/>
    <property type="match status" value="1"/>
</dbReference>